<organism evidence="2 3">
    <name type="scientific">Cyphellophora attinorum</name>
    <dbReference type="NCBI Taxonomy" id="1664694"/>
    <lineage>
        <taxon>Eukaryota</taxon>
        <taxon>Fungi</taxon>
        <taxon>Dikarya</taxon>
        <taxon>Ascomycota</taxon>
        <taxon>Pezizomycotina</taxon>
        <taxon>Eurotiomycetes</taxon>
        <taxon>Chaetothyriomycetidae</taxon>
        <taxon>Chaetothyriales</taxon>
        <taxon>Cyphellophoraceae</taxon>
        <taxon>Cyphellophora</taxon>
    </lineage>
</organism>
<reference evidence="2 3" key="1">
    <citation type="submission" date="2015-06" db="EMBL/GenBank/DDBJ databases">
        <title>Draft genome of the ant-associated black yeast Phialophora attae CBS 131958.</title>
        <authorList>
            <person name="Moreno L.F."/>
            <person name="Stielow B.J."/>
            <person name="de Hoog S."/>
            <person name="Vicente V.A."/>
            <person name="Weiss V.A."/>
            <person name="de Vries M."/>
            <person name="Cruz L.M."/>
            <person name="Souza E.M."/>
        </authorList>
    </citation>
    <scope>NUCLEOTIDE SEQUENCE [LARGE SCALE GENOMIC DNA]</scope>
    <source>
        <strain evidence="2 3">CBS 131958</strain>
    </source>
</reference>
<feature type="region of interest" description="Disordered" evidence="1">
    <location>
        <begin position="214"/>
        <end position="269"/>
    </location>
</feature>
<keyword evidence="3" id="KW-1185">Reference proteome</keyword>
<evidence type="ECO:0000313" key="3">
    <source>
        <dbReference type="Proteomes" id="UP000038010"/>
    </source>
</evidence>
<comment type="caution">
    <text evidence="2">The sequence shown here is derived from an EMBL/GenBank/DDBJ whole genome shotgun (WGS) entry which is preliminary data.</text>
</comment>
<feature type="compositionally biased region" description="Polar residues" evidence="1">
    <location>
        <begin position="236"/>
        <end position="246"/>
    </location>
</feature>
<gene>
    <name evidence="2" type="ORF">AB675_8479</name>
</gene>
<dbReference type="Proteomes" id="UP000038010">
    <property type="component" value="Unassembled WGS sequence"/>
</dbReference>
<dbReference type="GeneID" id="28740807"/>
<dbReference type="VEuPathDB" id="FungiDB:AB675_8479"/>
<feature type="region of interest" description="Disordered" evidence="1">
    <location>
        <begin position="138"/>
        <end position="164"/>
    </location>
</feature>
<dbReference type="AlphaFoldDB" id="A0A0N1HGF0"/>
<dbReference type="EMBL" id="LFJN01000003">
    <property type="protein sequence ID" value="KPI44695.1"/>
    <property type="molecule type" value="Genomic_DNA"/>
</dbReference>
<evidence type="ECO:0000313" key="2">
    <source>
        <dbReference type="EMBL" id="KPI44695.1"/>
    </source>
</evidence>
<accession>A0A0N1HGF0</accession>
<proteinExistence type="predicted"/>
<sequence length="376" mass="40876">MSQTQDVEPEWRSDSVMPAELQELVRKTGKPVLKNSCSGWLLERHGAWSRNPDFVLSETGEQLKGTFYTCAAKGHGRRAHLWGVFVVQGPSIPRATIIGVPRESDGFRQRGGSPPIWTTWHGVKSGYDMSSARYIVRRPSGATPPKKKRPRVAPPGPIVADSDNGGSLMISAARLSDNNNNNVGDSDTNNVNTDDAKTDIAKTDVANVHDADVHDDNTVNASSGKVNINDAHDSEGNTVDSNTIDTSDGDKTAEAVNTDDASSRGKTAQDAVPVLTELRATAVRFLSSSFELLRERPWDACNSSKLLFAHALAAKIVKPRDNAAALWVRMAGFEDEFLVKDDEEDFEKLRSRVEGTAVKPESGEESCLDVDVFATE</sequence>
<protein>
    <submittedName>
        <fullName evidence="2">Uncharacterized protein</fullName>
    </submittedName>
</protein>
<evidence type="ECO:0000256" key="1">
    <source>
        <dbReference type="SAM" id="MobiDB-lite"/>
    </source>
</evidence>
<name>A0A0N1HGF0_9EURO</name>
<feature type="region of interest" description="Disordered" evidence="1">
    <location>
        <begin position="176"/>
        <end position="195"/>
    </location>
</feature>
<dbReference type="RefSeq" id="XP_018004658.1">
    <property type="nucleotide sequence ID" value="XM_018148927.1"/>
</dbReference>
<feature type="compositionally biased region" description="Low complexity" evidence="1">
    <location>
        <begin position="176"/>
        <end position="193"/>
    </location>
</feature>